<comment type="caution">
    <text evidence="1">The sequence shown here is derived from an EMBL/GenBank/DDBJ whole genome shotgun (WGS) entry which is preliminary data.</text>
</comment>
<dbReference type="Proteomes" id="UP001476798">
    <property type="component" value="Unassembled WGS sequence"/>
</dbReference>
<reference evidence="1 2" key="1">
    <citation type="submission" date="2021-06" db="EMBL/GenBank/DDBJ databases">
        <authorList>
            <person name="Palmer J.M."/>
        </authorList>
    </citation>
    <scope>NUCLEOTIDE SEQUENCE [LARGE SCALE GENOMIC DNA]</scope>
    <source>
        <strain evidence="1 2">GA_2019</strain>
        <tissue evidence="1">Muscle</tissue>
    </source>
</reference>
<name>A0ABV0NQC2_9TELE</name>
<accession>A0ABV0NQC2</accession>
<proteinExistence type="predicted"/>
<evidence type="ECO:0000313" key="2">
    <source>
        <dbReference type="Proteomes" id="UP001476798"/>
    </source>
</evidence>
<keyword evidence="2" id="KW-1185">Reference proteome</keyword>
<sequence>MVNPCGFFNVIVPAPNPYFLCNPLNVKSPSEPHSNHGCLQQAPPFLLISPAYHRLLIPASCLVQSHLCFVETTYNTNLLQKDFQFKYITKIPCCPPQLVQ</sequence>
<gene>
    <name evidence="1" type="ORF">GOODEAATRI_033574</name>
</gene>
<evidence type="ECO:0000313" key="1">
    <source>
        <dbReference type="EMBL" id="MEQ2173590.1"/>
    </source>
</evidence>
<dbReference type="EMBL" id="JAHRIO010047096">
    <property type="protein sequence ID" value="MEQ2173590.1"/>
    <property type="molecule type" value="Genomic_DNA"/>
</dbReference>
<protein>
    <submittedName>
        <fullName evidence="1">Uncharacterized protein</fullName>
    </submittedName>
</protein>
<organism evidence="1 2">
    <name type="scientific">Goodea atripinnis</name>
    <dbReference type="NCBI Taxonomy" id="208336"/>
    <lineage>
        <taxon>Eukaryota</taxon>
        <taxon>Metazoa</taxon>
        <taxon>Chordata</taxon>
        <taxon>Craniata</taxon>
        <taxon>Vertebrata</taxon>
        <taxon>Euteleostomi</taxon>
        <taxon>Actinopterygii</taxon>
        <taxon>Neopterygii</taxon>
        <taxon>Teleostei</taxon>
        <taxon>Neoteleostei</taxon>
        <taxon>Acanthomorphata</taxon>
        <taxon>Ovalentaria</taxon>
        <taxon>Atherinomorphae</taxon>
        <taxon>Cyprinodontiformes</taxon>
        <taxon>Goodeidae</taxon>
        <taxon>Goodea</taxon>
    </lineage>
</organism>